<evidence type="ECO:0000256" key="9">
    <source>
        <dbReference type="SAM" id="Phobius"/>
    </source>
</evidence>
<accession>A0ABR9T293</accession>
<evidence type="ECO:0000259" key="10">
    <source>
        <dbReference type="PROSITE" id="PS50109"/>
    </source>
</evidence>
<evidence type="ECO:0000256" key="2">
    <source>
        <dbReference type="ARBA" id="ARBA00012438"/>
    </source>
</evidence>
<keyword evidence="6" id="KW-0418">Kinase</keyword>
<dbReference type="SUPFAM" id="SSF55874">
    <property type="entry name" value="ATPase domain of HSP90 chaperone/DNA topoisomerase II/histidine kinase"/>
    <property type="match status" value="1"/>
</dbReference>
<keyword evidence="12" id="KW-1185">Reference proteome</keyword>
<keyword evidence="4" id="KW-0808">Transferase</keyword>
<organism evidence="11 12">
    <name type="scientific">Sphingobacterium pedocola</name>
    <dbReference type="NCBI Taxonomy" id="2082722"/>
    <lineage>
        <taxon>Bacteria</taxon>
        <taxon>Pseudomonadati</taxon>
        <taxon>Bacteroidota</taxon>
        <taxon>Sphingobacteriia</taxon>
        <taxon>Sphingobacteriales</taxon>
        <taxon>Sphingobacteriaceae</taxon>
        <taxon>Sphingobacterium</taxon>
    </lineage>
</organism>
<dbReference type="Gene3D" id="1.20.5.1930">
    <property type="match status" value="1"/>
</dbReference>
<dbReference type="Pfam" id="PF02518">
    <property type="entry name" value="HATPase_c"/>
    <property type="match status" value="1"/>
</dbReference>
<keyword evidence="7" id="KW-0067">ATP-binding</keyword>
<feature type="domain" description="Histidine kinase" evidence="10">
    <location>
        <begin position="525"/>
        <end position="614"/>
    </location>
</feature>
<dbReference type="InterPro" id="IPR011712">
    <property type="entry name" value="Sig_transdc_His_kin_sub3_dim/P"/>
</dbReference>
<proteinExistence type="predicted"/>
<dbReference type="EMBL" id="PSKQ01000011">
    <property type="protein sequence ID" value="MBE8719460.1"/>
    <property type="molecule type" value="Genomic_DNA"/>
</dbReference>
<evidence type="ECO:0000256" key="6">
    <source>
        <dbReference type="ARBA" id="ARBA00022777"/>
    </source>
</evidence>
<dbReference type="CDD" id="cd16917">
    <property type="entry name" value="HATPase_UhpB-NarQ-NarX-like"/>
    <property type="match status" value="1"/>
</dbReference>
<dbReference type="InterPro" id="IPR011990">
    <property type="entry name" value="TPR-like_helical_dom_sf"/>
</dbReference>
<dbReference type="Gene3D" id="1.25.40.10">
    <property type="entry name" value="Tetratricopeptide repeat domain"/>
    <property type="match status" value="1"/>
</dbReference>
<dbReference type="InterPro" id="IPR005467">
    <property type="entry name" value="His_kinase_dom"/>
</dbReference>
<dbReference type="SMART" id="SM00387">
    <property type="entry name" value="HATPase_c"/>
    <property type="match status" value="1"/>
</dbReference>
<gene>
    <name evidence="11" type="ORF">C4F40_01790</name>
</gene>
<keyword evidence="9" id="KW-1133">Transmembrane helix</keyword>
<keyword evidence="8" id="KW-0902">Two-component regulatory system</keyword>
<dbReference type="InterPro" id="IPR003594">
    <property type="entry name" value="HATPase_dom"/>
</dbReference>
<dbReference type="Pfam" id="PF07730">
    <property type="entry name" value="HisKA_3"/>
    <property type="match status" value="1"/>
</dbReference>
<protein>
    <recommendedName>
        <fullName evidence="2">histidine kinase</fullName>
        <ecNumber evidence="2">2.7.13.3</ecNumber>
    </recommendedName>
</protein>
<evidence type="ECO:0000256" key="3">
    <source>
        <dbReference type="ARBA" id="ARBA00022553"/>
    </source>
</evidence>
<comment type="caution">
    <text evidence="11">The sequence shown here is derived from an EMBL/GenBank/DDBJ whole genome shotgun (WGS) entry which is preliminary data.</text>
</comment>
<dbReference type="InterPro" id="IPR050482">
    <property type="entry name" value="Sensor_HK_TwoCompSys"/>
</dbReference>
<feature type="transmembrane region" description="Helical" evidence="9">
    <location>
        <begin position="358"/>
        <end position="378"/>
    </location>
</feature>
<evidence type="ECO:0000313" key="11">
    <source>
        <dbReference type="EMBL" id="MBE8719460.1"/>
    </source>
</evidence>
<dbReference type="PANTHER" id="PTHR24421:SF10">
    <property type="entry name" value="NITRATE_NITRITE SENSOR PROTEIN NARQ"/>
    <property type="match status" value="1"/>
</dbReference>
<evidence type="ECO:0000256" key="8">
    <source>
        <dbReference type="ARBA" id="ARBA00023012"/>
    </source>
</evidence>
<dbReference type="Gene3D" id="3.30.565.10">
    <property type="entry name" value="Histidine kinase-like ATPase, C-terminal domain"/>
    <property type="match status" value="1"/>
</dbReference>
<evidence type="ECO:0000256" key="1">
    <source>
        <dbReference type="ARBA" id="ARBA00000085"/>
    </source>
</evidence>
<evidence type="ECO:0000256" key="4">
    <source>
        <dbReference type="ARBA" id="ARBA00022679"/>
    </source>
</evidence>
<comment type="catalytic activity">
    <reaction evidence="1">
        <text>ATP + protein L-histidine = ADP + protein N-phospho-L-histidine.</text>
        <dbReference type="EC" id="2.7.13.3"/>
    </reaction>
</comment>
<dbReference type="EC" id="2.7.13.3" evidence="2"/>
<evidence type="ECO:0000313" key="12">
    <source>
        <dbReference type="Proteomes" id="UP000618319"/>
    </source>
</evidence>
<keyword evidence="3" id="KW-0597">Phosphoprotein</keyword>
<sequence length="618" mass="70465">MNLLRHLSIMRRRKPTTYPLLLFLFCLYHAPARCQIQQINQELHQLPSIKDSVSLVNSLNQLGALYRTRNADSCFYYGMEAKRLATNIKYRQGQTDADHVIAFALFKKGLYAESLELLGDLLAQYQQLDDAEKMIQAYLDMAAVENKGISDRPKIISLFQKAIQAGKKLEKDSIMSQVYINYCSGNPDLTEDSVRYYLHKSREIASRYKDESMLIFNQLWQARLMISNGQKEEALPLIKQSLHDAQRIGNAKLEFNALVALVNYENNPQKELEYLYQEYEVAQKSGDKYLEIYVLNIALEVAKQLDDKDEIINIYIELEKALTADWEKSRKFIGDYVRYNAIENDNRLLSAENAQRTLWLAIISAAALIVVLAIYLIMLRRSRKAKQQIEALNNMANMQIIAIEEAKHQAVKEEQQRLGQDLHDGLSSSMAGIKHQVEILSMDTDDTHLKAKLAILQAEVTKAYTVARAKSHEWFNAAEGQQEQSFEQRIILLADSALPDSRYDKDIHIDDSSLLRVNADTRIALLRIIQEAITNIIKHAKAKSVGILLYEEMDKLILAIHDDGKGLGEQKSGNEKSAMGLQSILRRTQYLNGELKIQSDTNGTEIMVSIPLKSVVYD</sequence>
<name>A0ABR9T293_9SPHI</name>
<dbReference type="PANTHER" id="PTHR24421">
    <property type="entry name" value="NITRATE/NITRITE SENSOR PROTEIN NARX-RELATED"/>
    <property type="match status" value="1"/>
</dbReference>
<dbReference type="InterPro" id="IPR036890">
    <property type="entry name" value="HATPase_C_sf"/>
</dbReference>
<keyword evidence="5" id="KW-0547">Nucleotide-binding</keyword>
<keyword evidence="9" id="KW-0472">Membrane</keyword>
<dbReference type="Proteomes" id="UP000618319">
    <property type="component" value="Unassembled WGS sequence"/>
</dbReference>
<reference evidence="11 12" key="1">
    <citation type="submission" date="2018-02" db="EMBL/GenBank/DDBJ databases">
        <title>Sphingobacterium KA21.</title>
        <authorList>
            <person name="Vasarhelyi B.M."/>
            <person name="Deshmukh S."/>
            <person name="Balint B."/>
            <person name="Kukolya J."/>
        </authorList>
    </citation>
    <scope>NUCLEOTIDE SEQUENCE [LARGE SCALE GENOMIC DNA]</scope>
    <source>
        <strain evidence="11 12">Ka21</strain>
    </source>
</reference>
<keyword evidence="9" id="KW-0812">Transmembrane</keyword>
<dbReference type="PROSITE" id="PS50109">
    <property type="entry name" value="HIS_KIN"/>
    <property type="match status" value="1"/>
</dbReference>
<evidence type="ECO:0000256" key="7">
    <source>
        <dbReference type="ARBA" id="ARBA00022840"/>
    </source>
</evidence>
<evidence type="ECO:0000256" key="5">
    <source>
        <dbReference type="ARBA" id="ARBA00022741"/>
    </source>
</evidence>